<keyword evidence="2" id="KW-1185">Reference proteome</keyword>
<sequence>MGNLATSYSDLGEHQKAKELRKQVLGDNHPDTLHTMSNLAISYSDLGEYQKAEELRVLVLEKQKQVLGDNHPDTLKIKKMLDSM</sequence>
<dbReference type="PANTHER" id="PTHR46082">
    <property type="entry name" value="ATP/GTP-BINDING PROTEIN-RELATED"/>
    <property type="match status" value="1"/>
</dbReference>
<dbReference type="AlphaFoldDB" id="A0AAD7H6Z4"/>
<gene>
    <name evidence="1" type="ORF">B0H16DRAFT_1621076</name>
</gene>
<evidence type="ECO:0008006" key="3">
    <source>
        <dbReference type="Google" id="ProtNLM"/>
    </source>
</evidence>
<dbReference type="Gene3D" id="1.25.40.10">
    <property type="entry name" value="Tetratricopeptide repeat domain"/>
    <property type="match status" value="1"/>
</dbReference>
<evidence type="ECO:0000313" key="1">
    <source>
        <dbReference type="EMBL" id="KAJ7713488.1"/>
    </source>
</evidence>
<dbReference type="PANTHER" id="PTHR46082:SF6">
    <property type="entry name" value="AAA+ ATPASE DOMAIN-CONTAINING PROTEIN-RELATED"/>
    <property type="match status" value="1"/>
</dbReference>
<accession>A0AAD7H6Z4</accession>
<protein>
    <recommendedName>
        <fullName evidence="3">Kinesin light chain</fullName>
    </recommendedName>
</protein>
<dbReference type="InterPro" id="IPR011990">
    <property type="entry name" value="TPR-like_helical_dom_sf"/>
</dbReference>
<proteinExistence type="predicted"/>
<comment type="caution">
    <text evidence="1">The sequence shown here is derived from an EMBL/GenBank/DDBJ whole genome shotgun (WGS) entry which is preliminary data.</text>
</comment>
<dbReference type="Pfam" id="PF13374">
    <property type="entry name" value="TPR_10"/>
    <property type="match status" value="2"/>
</dbReference>
<reference evidence="1" key="1">
    <citation type="submission" date="2023-03" db="EMBL/GenBank/DDBJ databases">
        <title>Massive genome expansion in bonnet fungi (Mycena s.s.) driven by repeated elements and novel gene families across ecological guilds.</title>
        <authorList>
            <consortium name="Lawrence Berkeley National Laboratory"/>
            <person name="Harder C.B."/>
            <person name="Miyauchi S."/>
            <person name="Viragh M."/>
            <person name="Kuo A."/>
            <person name="Thoen E."/>
            <person name="Andreopoulos B."/>
            <person name="Lu D."/>
            <person name="Skrede I."/>
            <person name="Drula E."/>
            <person name="Henrissat B."/>
            <person name="Morin E."/>
            <person name="Kohler A."/>
            <person name="Barry K."/>
            <person name="LaButti K."/>
            <person name="Morin E."/>
            <person name="Salamov A."/>
            <person name="Lipzen A."/>
            <person name="Mereny Z."/>
            <person name="Hegedus B."/>
            <person name="Baldrian P."/>
            <person name="Stursova M."/>
            <person name="Weitz H."/>
            <person name="Taylor A."/>
            <person name="Grigoriev I.V."/>
            <person name="Nagy L.G."/>
            <person name="Martin F."/>
            <person name="Kauserud H."/>
        </authorList>
    </citation>
    <scope>NUCLEOTIDE SEQUENCE</scope>
    <source>
        <strain evidence="1">CBHHK182m</strain>
    </source>
</reference>
<dbReference type="Proteomes" id="UP001215598">
    <property type="component" value="Unassembled WGS sequence"/>
</dbReference>
<organism evidence="1 2">
    <name type="scientific">Mycena metata</name>
    <dbReference type="NCBI Taxonomy" id="1033252"/>
    <lineage>
        <taxon>Eukaryota</taxon>
        <taxon>Fungi</taxon>
        <taxon>Dikarya</taxon>
        <taxon>Basidiomycota</taxon>
        <taxon>Agaricomycotina</taxon>
        <taxon>Agaricomycetes</taxon>
        <taxon>Agaricomycetidae</taxon>
        <taxon>Agaricales</taxon>
        <taxon>Marasmiineae</taxon>
        <taxon>Mycenaceae</taxon>
        <taxon>Mycena</taxon>
    </lineage>
</organism>
<dbReference type="EMBL" id="JARKIB010000342">
    <property type="protein sequence ID" value="KAJ7713488.1"/>
    <property type="molecule type" value="Genomic_DNA"/>
</dbReference>
<evidence type="ECO:0000313" key="2">
    <source>
        <dbReference type="Proteomes" id="UP001215598"/>
    </source>
</evidence>
<dbReference type="InterPro" id="IPR053137">
    <property type="entry name" value="NLR-like"/>
</dbReference>
<name>A0AAD7H6Z4_9AGAR</name>
<dbReference type="SUPFAM" id="SSF48452">
    <property type="entry name" value="TPR-like"/>
    <property type="match status" value="1"/>
</dbReference>